<dbReference type="SMART" id="SM00848">
    <property type="entry name" value="Inhibitor_I29"/>
    <property type="match status" value="1"/>
</dbReference>
<accession>A0A8J8T0H7</accession>
<evidence type="ECO:0000256" key="2">
    <source>
        <dbReference type="ARBA" id="ARBA00023145"/>
    </source>
</evidence>
<dbReference type="InterPro" id="IPR013201">
    <property type="entry name" value="Prot_inhib_I29"/>
</dbReference>
<dbReference type="InterPro" id="IPR038765">
    <property type="entry name" value="Papain-like_cys_pep_sf"/>
</dbReference>
<evidence type="ECO:0000256" key="3">
    <source>
        <dbReference type="SAM" id="SignalP"/>
    </source>
</evidence>
<feature type="signal peptide" evidence="3">
    <location>
        <begin position="1"/>
        <end position="17"/>
    </location>
</feature>
<evidence type="ECO:0000256" key="1">
    <source>
        <dbReference type="ARBA" id="ARBA00008455"/>
    </source>
</evidence>
<evidence type="ECO:0000313" key="6">
    <source>
        <dbReference type="EMBL" id="TNV77659.1"/>
    </source>
</evidence>
<reference evidence="6" key="1">
    <citation type="submission" date="2019-06" db="EMBL/GenBank/DDBJ databases">
        <authorList>
            <person name="Zheng W."/>
        </authorList>
    </citation>
    <scope>NUCLEOTIDE SEQUENCE</scope>
    <source>
        <strain evidence="6">QDHG01</strain>
    </source>
</reference>
<dbReference type="PANTHER" id="PTHR12411">
    <property type="entry name" value="CYSTEINE PROTEASE FAMILY C1-RELATED"/>
    <property type="match status" value="1"/>
</dbReference>
<dbReference type="GO" id="GO:0008234">
    <property type="term" value="F:cysteine-type peptidase activity"/>
    <property type="evidence" value="ECO:0007669"/>
    <property type="project" value="InterPro"/>
</dbReference>
<evidence type="ECO:0000259" key="5">
    <source>
        <dbReference type="SMART" id="SM00848"/>
    </source>
</evidence>
<feature type="domain" description="Peptidase C1A papain C-terminal" evidence="4">
    <location>
        <begin position="110"/>
        <end position="358"/>
    </location>
</feature>
<evidence type="ECO:0000313" key="7">
    <source>
        <dbReference type="Proteomes" id="UP000785679"/>
    </source>
</evidence>
<comment type="caution">
    <text evidence="6">The sequence shown here is derived from an EMBL/GenBank/DDBJ whole genome shotgun (WGS) entry which is preliminary data.</text>
</comment>
<evidence type="ECO:0000259" key="4">
    <source>
        <dbReference type="SMART" id="SM00645"/>
    </source>
</evidence>
<organism evidence="6 7">
    <name type="scientific">Halteria grandinella</name>
    <dbReference type="NCBI Taxonomy" id="5974"/>
    <lineage>
        <taxon>Eukaryota</taxon>
        <taxon>Sar</taxon>
        <taxon>Alveolata</taxon>
        <taxon>Ciliophora</taxon>
        <taxon>Intramacronucleata</taxon>
        <taxon>Spirotrichea</taxon>
        <taxon>Stichotrichia</taxon>
        <taxon>Sporadotrichida</taxon>
        <taxon>Halteriidae</taxon>
        <taxon>Halteria</taxon>
    </lineage>
</organism>
<dbReference type="OrthoDB" id="190265at2759"/>
<dbReference type="SUPFAM" id="SSF54001">
    <property type="entry name" value="Cysteine proteinases"/>
    <property type="match status" value="1"/>
</dbReference>
<dbReference type="GO" id="GO:0006508">
    <property type="term" value="P:proteolysis"/>
    <property type="evidence" value="ECO:0007669"/>
    <property type="project" value="InterPro"/>
</dbReference>
<dbReference type="EMBL" id="RRYP01011541">
    <property type="protein sequence ID" value="TNV77659.1"/>
    <property type="molecule type" value="Genomic_DNA"/>
</dbReference>
<dbReference type="SMART" id="SM00645">
    <property type="entry name" value="Pept_C1"/>
    <property type="match status" value="1"/>
</dbReference>
<dbReference type="Gene3D" id="3.90.70.10">
    <property type="entry name" value="Cysteine proteinases"/>
    <property type="match status" value="1"/>
</dbReference>
<dbReference type="Pfam" id="PF08246">
    <property type="entry name" value="Inhibitor_I29"/>
    <property type="match status" value="1"/>
</dbReference>
<dbReference type="AlphaFoldDB" id="A0A8J8T0H7"/>
<proteinExistence type="inferred from homology"/>
<keyword evidence="7" id="KW-1185">Reference proteome</keyword>
<dbReference type="Proteomes" id="UP000785679">
    <property type="component" value="Unassembled WGS sequence"/>
</dbReference>
<gene>
    <name evidence="6" type="ORF">FGO68_gene3218</name>
</gene>
<protein>
    <submittedName>
        <fullName evidence="6">Uncharacterized protein</fullName>
    </submittedName>
</protein>
<dbReference type="InterPro" id="IPR000668">
    <property type="entry name" value="Peptidase_C1A_C"/>
</dbReference>
<name>A0A8J8T0H7_HALGN</name>
<keyword evidence="3" id="KW-0732">Signal</keyword>
<feature type="domain" description="Cathepsin propeptide inhibitor" evidence="5">
    <location>
        <begin position="31"/>
        <end position="89"/>
    </location>
</feature>
<dbReference type="InterPro" id="IPR013128">
    <property type="entry name" value="Peptidase_C1A"/>
</dbReference>
<dbReference type="Pfam" id="PF00112">
    <property type="entry name" value="Peptidase_C1"/>
    <property type="match status" value="1"/>
</dbReference>
<comment type="similarity">
    <text evidence="1">Belongs to the peptidase C1 family.</text>
</comment>
<sequence>MKPISLLLLAFAGIASSTFLQAPEDPIQSAFHSYMLTFNRTYKEGSQDYEHALAAFTRSYLAMVHHNREGSASYEMGLTDFSDRMPIEVEIEMAEEGANSMVQREHRLEYPAEVDWSATKYVSPPINMANCRDGGHIFAAVSAVESAYAIRDDLDASHPDNLISVRYFMDCDYTNMGCNGGGQPYKIWRFMAKEGFCTWSDFPRNEPAETPKSMNVYNCPKYLVKNVVKVARDLKSIVMKNPSIDILKALLQYQPVVAGININDFSPLYQYKSGIIADTAFACSSDYNDDARKINSYVTIMGYKEGSTITGCSGHWIVKNNWGPNWGEQGYFRICIPSDITQYPYGHCNIHQVIQIPDVGLIPGYLIPPTA</sequence>
<feature type="chain" id="PRO_5035245536" evidence="3">
    <location>
        <begin position="18"/>
        <end position="371"/>
    </location>
</feature>
<keyword evidence="2" id="KW-0865">Zymogen</keyword>